<keyword evidence="1" id="KW-1133">Transmembrane helix</keyword>
<keyword evidence="3" id="KW-1185">Reference proteome</keyword>
<name>A0ABN6E5G5_9BACT</name>
<proteinExistence type="predicted"/>
<dbReference type="Proteomes" id="UP001319827">
    <property type="component" value="Chromosome"/>
</dbReference>
<protein>
    <submittedName>
        <fullName evidence="2">Uncharacterized protein</fullName>
    </submittedName>
</protein>
<sequence length="48" mass="5260">MNALKNLLKVCAVLAAVSLLAFGLYRVGKKEHSPSKYSHPITRPGGHW</sequence>
<keyword evidence="1" id="KW-0472">Membrane</keyword>
<organism evidence="2 3">
    <name type="scientific">Desulfuromonas versatilis</name>
    <dbReference type="NCBI Taxonomy" id="2802975"/>
    <lineage>
        <taxon>Bacteria</taxon>
        <taxon>Pseudomonadati</taxon>
        <taxon>Thermodesulfobacteriota</taxon>
        <taxon>Desulfuromonadia</taxon>
        <taxon>Desulfuromonadales</taxon>
        <taxon>Desulfuromonadaceae</taxon>
        <taxon>Desulfuromonas</taxon>
    </lineage>
</organism>
<dbReference type="RefSeq" id="WP_221249594.1">
    <property type="nucleotide sequence ID" value="NZ_AP024355.1"/>
</dbReference>
<accession>A0ABN6E5G5</accession>
<reference evidence="2 3" key="2">
    <citation type="journal article" date="2021" name="Int. J. Syst. Evol. Microbiol.">
        <title>Isolation and Polyphasic Characterization of Desulfuromonas versatilis sp. Nov., an Electrogenic Bacteria Capable of Versatile Metabolism Isolated from a Graphene Oxide-Reducing Enrichment Culture.</title>
        <authorList>
            <person name="Xie L."/>
            <person name="Yoshida N."/>
            <person name="Ishii S."/>
            <person name="Meng L."/>
        </authorList>
    </citation>
    <scope>NUCLEOTIDE SEQUENCE [LARGE SCALE GENOMIC DNA]</scope>
    <source>
        <strain evidence="2 3">NIT-T3</strain>
    </source>
</reference>
<reference evidence="2 3" key="1">
    <citation type="journal article" date="2016" name="C (Basel)">
        <title>Selective Growth of and Electricity Production by Marine Exoelectrogenic Bacteria in Self-Aggregated Hydrogel of Microbially Reduced Graphene Oxide.</title>
        <authorList>
            <person name="Yoshida N."/>
            <person name="Goto Y."/>
            <person name="Miyata Y."/>
        </authorList>
    </citation>
    <scope>NUCLEOTIDE SEQUENCE [LARGE SCALE GENOMIC DNA]</scope>
    <source>
        <strain evidence="2 3">NIT-T3</strain>
    </source>
</reference>
<gene>
    <name evidence="2" type="ORF">DESUT3_32900</name>
</gene>
<feature type="transmembrane region" description="Helical" evidence="1">
    <location>
        <begin position="6"/>
        <end position="27"/>
    </location>
</feature>
<dbReference type="EMBL" id="AP024355">
    <property type="protein sequence ID" value="BCR06221.1"/>
    <property type="molecule type" value="Genomic_DNA"/>
</dbReference>
<evidence type="ECO:0000313" key="3">
    <source>
        <dbReference type="Proteomes" id="UP001319827"/>
    </source>
</evidence>
<evidence type="ECO:0000256" key="1">
    <source>
        <dbReference type="SAM" id="Phobius"/>
    </source>
</evidence>
<evidence type="ECO:0000313" key="2">
    <source>
        <dbReference type="EMBL" id="BCR06221.1"/>
    </source>
</evidence>
<keyword evidence="1" id="KW-0812">Transmembrane</keyword>